<dbReference type="SUPFAM" id="SSF46785">
    <property type="entry name" value="Winged helix' DNA-binding domain"/>
    <property type="match status" value="1"/>
</dbReference>
<comment type="similarity">
    <text evidence="1">Belongs to the LysR transcriptional regulatory family.</text>
</comment>
<evidence type="ECO:0000256" key="4">
    <source>
        <dbReference type="ARBA" id="ARBA00023163"/>
    </source>
</evidence>
<feature type="domain" description="HTH lysR-type" evidence="5">
    <location>
        <begin position="11"/>
        <end position="68"/>
    </location>
</feature>
<dbReference type="InterPro" id="IPR000847">
    <property type="entry name" value="LysR_HTH_N"/>
</dbReference>
<keyword evidence="2" id="KW-0805">Transcription regulation</keyword>
<evidence type="ECO:0000313" key="7">
    <source>
        <dbReference type="Proteomes" id="UP001064087"/>
    </source>
</evidence>
<dbReference type="InterPro" id="IPR005119">
    <property type="entry name" value="LysR_subst-bd"/>
</dbReference>
<accession>A0ABY6DB04</accession>
<sequence>MSVSPPRPKGPPLNALRAFEAAARLGGFAAAAEELSVTPGAISQHIRSLEDWTGALLFERRSQGVRLTAAGAALLPGFTDAFNQMGQAVRALRALGNMRTLHIAVLPSVAQLWLAPRLPALRAALPGARISISALEMPPNLDREMFDLSLFLREPTGTQQEDILADDWILPVCCPTLAAGIAEPSDLTGHTLLHDAIWAGDWAHWTQAVGCELPDGEDGPQFSLYALAMAEAQSGAGVLMGHEVLVSRALEHGELVAPLPNRVSTGKALVLEQPRVGATRELKHLVAMLKDSV</sequence>
<evidence type="ECO:0000313" key="6">
    <source>
        <dbReference type="EMBL" id="UXX83342.1"/>
    </source>
</evidence>
<evidence type="ECO:0000256" key="3">
    <source>
        <dbReference type="ARBA" id="ARBA00023125"/>
    </source>
</evidence>
<name>A0ABY6DB04_9RHOB</name>
<keyword evidence="3" id="KW-0238">DNA-binding</keyword>
<organism evidence="6 7">
    <name type="scientific">Roseovarius pelagicus</name>
    <dbReference type="NCBI Taxonomy" id="2980108"/>
    <lineage>
        <taxon>Bacteria</taxon>
        <taxon>Pseudomonadati</taxon>
        <taxon>Pseudomonadota</taxon>
        <taxon>Alphaproteobacteria</taxon>
        <taxon>Rhodobacterales</taxon>
        <taxon>Roseobacteraceae</taxon>
        <taxon>Roseovarius</taxon>
    </lineage>
</organism>
<dbReference type="EMBL" id="CP106738">
    <property type="protein sequence ID" value="UXX83342.1"/>
    <property type="molecule type" value="Genomic_DNA"/>
</dbReference>
<evidence type="ECO:0000256" key="2">
    <source>
        <dbReference type="ARBA" id="ARBA00023015"/>
    </source>
</evidence>
<dbReference type="InterPro" id="IPR036388">
    <property type="entry name" value="WH-like_DNA-bd_sf"/>
</dbReference>
<evidence type="ECO:0000259" key="5">
    <source>
        <dbReference type="PROSITE" id="PS50931"/>
    </source>
</evidence>
<reference evidence="6" key="1">
    <citation type="submission" date="2022-10" db="EMBL/GenBank/DDBJ databases">
        <title>Roseovarius pelagicus sp. nov., isolated from Arctic seawater.</title>
        <authorList>
            <person name="Hong Y.W."/>
            <person name="Hwang C.Y."/>
        </authorList>
    </citation>
    <scope>NUCLEOTIDE SEQUENCE</scope>
    <source>
        <strain evidence="6">HL-MP18</strain>
    </source>
</reference>
<dbReference type="Pfam" id="PF03466">
    <property type="entry name" value="LysR_substrate"/>
    <property type="match status" value="1"/>
</dbReference>
<dbReference type="InterPro" id="IPR058163">
    <property type="entry name" value="LysR-type_TF_proteobact-type"/>
</dbReference>
<dbReference type="InterPro" id="IPR036390">
    <property type="entry name" value="WH_DNA-bd_sf"/>
</dbReference>
<keyword evidence="4" id="KW-0804">Transcription</keyword>
<protein>
    <submittedName>
        <fullName evidence="6">LysR family transcriptional regulator</fullName>
    </submittedName>
</protein>
<dbReference type="PRINTS" id="PR00039">
    <property type="entry name" value="HTHLYSR"/>
</dbReference>
<keyword evidence="7" id="KW-1185">Reference proteome</keyword>
<dbReference type="PANTHER" id="PTHR30537:SF74">
    <property type="entry name" value="HTH-TYPE TRANSCRIPTIONAL REGULATOR TRPI"/>
    <property type="match status" value="1"/>
</dbReference>
<proteinExistence type="inferred from homology"/>
<dbReference type="PROSITE" id="PS50931">
    <property type="entry name" value="HTH_LYSR"/>
    <property type="match status" value="1"/>
</dbReference>
<dbReference type="Gene3D" id="3.40.190.10">
    <property type="entry name" value="Periplasmic binding protein-like II"/>
    <property type="match status" value="2"/>
</dbReference>
<dbReference type="PANTHER" id="PTHR30537">
    <property type="entry name" value="HTH-TYPE TRANSCRIPTIONAL REGULATOR"/>
    <property type="match status" value="1"/>
</dbReference>
<dbReference type="Pfam" id="PF00126">
    <property type="entry name" value="HTH_1"/>
    <property type="match status" value="1"/>
</dbReference>
<dbReference type="Gene3D" id="1.10.10.10">
    <property type="entry name" value="Winged helix-like DNA-binding domain superfamily/Winged helix DNA-binding domain"/>
    <property type="match status" value="1"/>
</dbReference>
<gene>
    <name evidence="6" type="ORF">N7U68_01250</name>
</gene>
<dbReference type="Proteomes" id="UP001064087">
    <property type="component" value="Chromosome"/>
</dbReference>
<dbReference type="RefSeq" id="WP_263047976.1">
    <property type="nucleotide sequence ID" value="NZ_CP106738.1"/>
</dbReference>
<dbReference type="SUPFAM" id="SSF53850">
    <property type="entry name" value="Periplasmic binding protein-like II"/>
    <property type="match status" value="1"/>
</dbReference>
<evidence type="ECO:0000256" key="1">
    <source>
        <dbReference type="ARBA" id="ARBA00009437"/>
    </source>
</evidence>